<feature type="region of interest" description="Disordered" evidence="1">
    <location>
        <begin position="34"/>
        <end position="153"/>
    </location>
</feature>
<comment type="caution">
    <text evidence="2">The sequence shown here is derived from an EMBL/GenBank/DDBJ whole genome shotgun (WGS) entry which is preliminary data.</text>
</comment>
<keyword evidence="3" id="KW-1185">Reference proteome</keyword>
<gene>
    <name evidence="2" type="ORF">E5288_WYG011707</name>
</gene>
<dbReference type="AlphaFoldDB" id="A0A6B0S5Y3"/>
<dbReference type="Proteomes" id="UP000322234">
    <property type="component" value="Unassembled WGS sequence"/>
</dbReference>
<protein>
    <submittedName>
        <fullName evidence="2">Uncharacterized protein</fullName>
    </submittedName>
</protein>
<evidence type="ECO:0000313" key="3">
    <source>
        <dbReference type="Proteomes" id="UP000322234"/>
    </source>
</evidence>
<feature type="compositionally biased region" description="Polar residues" evidence="1">
    <location>
        <begin position="89"/>
        <end position="107"/>
    </location>
</feature>
<feature type="compositionally biased region" description="Pro residues" evidence="1">
    <location>
        <begin position="67"/>
        <end position="85"/>
    </location>
</feature>
<evidence type="ECO:0000313" key="2">
    <source>
        <dbReference type="EMBL" id="MXQ98049.1"/>
    </source>
</evidence>
<dbReference type="EMBL" id="VBQZ03000217">
    <property type="protein sequence ID" value="MXQ98049.1"/>
    <property type="molecule type" value="Genomic_DNA"/>
</dbReference>
<feature type="compositionally biased region" description="Polar residues" evidence="1">
    <location>
        <begin position="133"/>
        <end position="153"/>
    </location>
</feature>
<reference evidence="2" key="1">
    <citation type="submission" date="2019-10" db="EMBL/GenBank/DDBJ databases">
        <title>The sequence and de novo assembly of the wild yak genome.</title>
        <authorList>
            <person name="Liu Y."/>
        </authorList>
    </citation>
    <scope>NUCLEOTIDE SEQUENCE [LARGE SCALE GENOMIC DNA]</scope>
    <source>
        <strain evidence="2">WY2019</strain>
    </source>
</reference>
<proteinExistence type="predicted"/>
<accession>A0A6B0S5Y3</accession>
<sequence>MAGRWCLVPGTQTEILLLAPDLIQMPCAFTKELKKRQEEERQCEEKTQPPQESRQESQPPLAQSQLPPMPQPPQVPQQPPQPPQLKQPNAQECLTQCTSKYILQDSQRPGPHKDTYQREVTNPHGPGGKKSSPDMQTKYSRFTVRQIQSVKAR</sequence>
<name>A0A6B0S5Y3_9CETA</name>
<organism evidence="2 3">
    <name type="scientific">Bos mutus</name>
    <name type="common">wild yak</name>
    <dbReference type="NCBI Taxonomy" id="72004"/>
    <lineage>
        <taxon>Eukaryota</taxon>
        <taxon>Metazoa</taxon>
        <taxon>Chordata</taxon>
        <taxon>Craniata</taxon>
        <taxon>Vertebrata</taxon>
        <taxon>Euteleostomi</taxon>
        <taxon>Mammalia</taxon>
        <taxon>Eutheria</taxon>
        <taxon>Laurasiatheria</taxon>
        <taxon>Artiodactyla</taxon>
        <taxon>Ruminantia</taxon>
        <taxon>Pecora</taxon>
        <taxon>Bovidae</taxon>
        <taxon>Bovinae</taxon>
        <taxon>Bos</taxon>
    </lineage>
</organism>
<evidence type="ECO:0000256" key="1">
    <source>
        <dbReference type="SAM" id="MobiDB-lite"/>
    </source>
</evidence>
<feature type="compositionally biased region" description="Low complexity" evidence="1">
    <location>
        <begin position="48"/>
        <end position="66"/>
    </location>
</feature>
<feature type="compositionally biased region" description="Basic and acidic residues" evidence="1">
    <location>
        <begin position="34"/>
        <end position="47"/>
    </location>
</feature>